<comment type="caution">
    <text evidence="2">The sequence shown here is derived from an EMBL/GenBank/DDBJ whole genome shotgun (WGS) entry which is preliminary data.</text>
</comment>
<dbReference type="PANTHER" id="PTHR10622">
    <property type="entry name" value="HET DOMAIN-CONTAINING PROTEIN"/>
    <property type="match status" value="1"/>
</dbReference>
<name>A0A9P5Z9S7_9AGAR</name>
<dbReference type="EMBL" id="MU155170">
    <property type="protein sequence ID" value="KAF9482041.1"/>
    <property type="molecule type" value="Genomic_DNA"/>
</dbReference>
<evidence type="ECO:0000259" key="1">
    <source>
        <dbReference type="Pfam" id="PF06985"/>
    </source>
</evidence>
<gene>
    <name evidence="2" type="ORF">BDN70DRAFT_802293</name>
</gene>
<protein>
    <recommendedName>
        <fullName evidence="1">Heterokaryon incompatibility domain-containing protein</fullName>
    </recommendedName>
</protein>
<proteinExistence type="predicted"/>
<dbReference type="Pfam" id="PF06985">
    <property type="entry name" value="HET"/>
    <property type="match status" value="1"/>
</dbReference>
<dbReference type="Proteomes" id="UP000807469">
    <property type="component" value="Unassembled WGS sequence"/>
</dbReference>
<feature type="non-terminal residue" evidence="2">
    <location>
        <position position="288"/>
    </location>
</feature>
<accession>A0A9P5Z9S7</accession>
<keyword evidence="3" id="KW-1185">Reference proteome</keyword>
<sequence>MPIRLFSFEQRGSTLEVVLLERTAILTHLQSKLRKILDTKRLSLNPYKIATNNDKVIIRDLISANASYAILSHTWLRSDPGEVTYGDWISGRLNSNDPGYRKLTNFCKVSWTNHKVSFAWMDTVCINKDSSAELDESIRSMYNWYKHANVCIIYLAQTEELFDIPNDPWFTRGWTLQELLAPRVAKVYDKHWKQFINHTRNDKPMHSLNSGSRDIVAQIQNATTISPSELTDINSASLSRRMQLAANREVTRAEDMAYSLIGIFNISMTTAYGEGGERAFSRLLHEIL</sequence>
<evidence type="ECO:0000313" key="2">
    <source>
        <dbReference type="EMBL" id="KAF9482041.1"/>
    </source>
</evidence>
<organism evidence="2 3">
    <name type="scientific">Pholiota conissans</name>
    <dbReference type="NCBI Taxonomy" id="109636"/>
    <lineage>
        <taxon>Eukaryota</taxon>
        <taxon>Fungi</taxon>
        <taxon>Dikarya</taxon>
        <taxon>Basidiomycota</taxon>
        <taxon>Agaricomycotina</taxon>
        <taxon>Agaricomycetes</taxon>
        <taxon>Agaricomycetidae</taxon>
        <taxon>Agaricales</taxon>
        <taxon>Agaricineae</taxon>
        <taxon>Strophariaceae</taxon>
        <taxon>Pholiota</taxon>
    </lineage>
</organism>
<evidence type="ECO:0000313" key="3">
    <source>
        <dbReference type="Proteomes" id="UP000807469"/>
    </source>
</evidence>
<reference evidence="2" key="1">
    <citation type="submission" date="2020-11" db="EMBL/GenBank/DDBJ databases">
        <authorList>
            <consortium name="DOE Joint Genome Institute"/>
            <person name="Ahrendt S."/>
            <person name="Riley R."/>
            <person name="Andreopoulos W."/>
            <person name="Labutti K."/>
            <person name="Pangilinan J."/>
            <person name="Ruiz-Duenas F.J."/>
            <person name="Barrasa J.M."/>
            <person name="Sanchez-Garcia M."/>
            <person name="Camarero S."/>
            <person name="Miyauchi S."/>
            <person name="Serrano A."/>
            <person name="Linde D."/>
            <person name="Babiker R."/>
            <person name="Drula E."/>
            <person name="Ayuso-Fernandez I."/>
            <person name="Pacheco R."/>
            <person name="Padilla G."/>
            <person name="Ferreira P."/>
            <person name="Barriuso J."/>
            <person name="Kellner H."/>
            <person name="Castanera R."/>
            <person name="Alfaro M."/>
            <person name="Ramirez L."/>
            <person name="Pisabarro A.G."/>
            <person name="Kuo A."/>
            <person name="Tritt A."/>
            <person name="Lipzen A."/>
            <person name="He G."/>
            <person name="Yan M."/>
            <person name="Ng V."/>
            <person name="Cullen D."/>
            <person name="Martin F."/>
            <person name="Rosso M.-N."/>
            <person name="Henrissat B."/>
            <person name="Hibbett D."/>
            <person name="Martinez A.T."/>
            <person name="Grigoriev I.V."/>
        </authorList>
    </citation>
    <scope>NUCLEOTIDE SEQUENCE</scope>
    <source>
        <strain evidence="2">CIRM-BRFM 674</strain>
    </source>
</reference>
<dbReference type="InterPro" id="IPR010730">
    <property type="entry name" value="HET"/>
</dbReference>
<dbReference type="PANTHER" id="PTHR10622:SF10">
    <property type="entry name" value="HET DOMAIN-CONTAINING PROTEIN"/>
    <property type="match status" value="1"/>
</dbReference>
<dbReference type="AlphaFoldDB" id="A0A9P5Z9S7"/>
<feature type="domain" description="Heterokaryon incompatibility" evidence="1">
    <location>
        <begin position="68"/>
        <end position="159"/>
    </location>
</feature>